<proteinExistence type="predicted"/>
<accession>A0ABS6SDL4</accession>
<dbReference type="RefSeq" id="WP_218445152.1">
    <property type="nucleotide sequence ID" value="NZ_JAGSPA010000002.1"/>
</dbReference>
<gene>
    <name evidence="1" type="ORF">KCG44_06885</name>
</gene>
<keyword evidence="2" id="KW-1185">Reference proteome</keyword>
<evidence type="ECO:0000313" key="1">
    <source>
        <dbReference type="EMBL" id="MBV7256509.1"/>
    </source>
</evidence>
<reference evidence="1 2" key="1">
    <citation type="submission" date="2021-04" db="EMBL/GenBank/DDBJ databases">
        <authorList>
            <person name="Pira H."/>
            <person name="Risdian C."/>
            <person name="Wink J."/>
        </authorList>
    </citation>
    <scope>NUCLEOTIDE SEQUENCE [LARGE SCALE GENOMIC DNA]</scope>
    <source>
        <strain evidence="1 2">WHA3</strain>
    </source>
</reference>
<sequence>MATTPENGAAPAAQLPLFYKSLTPLSSQAHKDYGIDERSTLEFVKGIHAVPITVDEFAAAQRHFPIIFSGGDTPAPLVLMGLQEGQNFYVNDDGTWKEGVYVPAYIRRYPFMLARIRQDSEELSLCFDDMCEDIGEKKAQAFFDGDQPSQVTKNVLGFCEEYEKSINRTRAFTEELKKQELLMSGEVSIQPPGDAKPSIYRGFQMVNEDKLKELRGDQARKLVQNGGMPLIYAHLLSVHLIRELFAKANPADSVPLSNPTDQGIVPDA</sequence>
<evidence type="ECO:0000313" key="2">
    <source>
        <dbReference type="Proteomes" id="UP000722336"/>
    </source>
</evidence>
<dbReference type="Pfam" id="PF07277">
    <property type="entry name" value="SapC"/>
    <property type="match status" value="1"/>
</dbReference>
<protein>
    <submittedName>
        <fullName evidence="1">SapC family protein</fullName>
    </submittedName>
</protein>
<dbReference type="EMBL" id="JAGSPA010000002">
    <property type="protein sequence ID" value="MBV7256509.1"/>
    <property type="molecule type" value="Genomic_DNA"/>
</dbReference>
<comment type="caution">
    <text evidence="1">The sequence shown here is derived from an EMBL/GenBank/DDBJ whole genome shotgun (WGS) entry which is preliminary data.</text>
</comment>
<name>A0ABS6SDL4_9SPHN</name>
<dbReference type="InterPro" id="IPR010836">
    <property type="entry name" value="SapC"/>
</dbReference>
<dbReference type="Proteomes" id="UP000722336">
    <property type="component" value="Unassembled WGS sequence"/>
</dbReference>
<organism evidence="1 2">
    <name type="scientific">Pacificimonas pallii</name>
    <dbReference type="NCBI Taxonomy" id="2827236"/>
    <lineage>
        <taxon>Bacteria</taxon>
        <taxon>Pseudomonadati</taxon>
        <taxon>Pseudomonadota</taxon>
        <taxon>Alphaproteobacteria</taxon>
        <taxon>Sphingomonadales</taxon>
        <taxon>Sphingosinicellaceae</taxon>
        <taxon>Pacificimonas</taxon>
    </lineage>
</organism>